<dbReference type="AlphaFoldDB" id="A0A6N4R9Q0"/>
<proteinExistence type="predicted"/>
<protein>
    <recommendedName>
        <fullName evidence="4">Tetratricopeptide repeat-like domain-containing protein</fullName>
    </recommendedName>
</protein>
<keyword evidence="1" id="KW-1133">Transmembrane helix</keyword>
<organism evidence="2 3">
    <name type="scientific">Blastochloris viridis</name>
    <name type="common">Rhodopseudomonas viridis</name>
    <dbReference type="NCBI Taxonomy" id="1079"/>
    <lineage>
        <taxon>Bacteria</taxon>
        <taxon>Pseudomonadati</taxon>
        <taxon>Pseudomonadota</taxon>
        <taxon>Alphaproteobacteria</taxon>
        <taxon>Hyphomicrobiales</taxon>
        <taxon>Blastochloridaceae</taxon>
        <taxon>Blastochloris</taxon>
    </lineage>
</organism>
<comment type="caution">
    <text evidence="2">The sequence shown here is derived from an EMBL/GenBank/DDBJ whole genome shotgun (WGS) entry which is preliminary data.</text>
</comment>
<dbReference type="Proteomes" id="UP000320948">
    <property type="component" value="Unassembled WGS sequence"/>
</dbReference>
<feature type="transmembrane region" description="Helical" evidence="1">
    <location>
        <begin position="39"/>
        <end position="58"/>
    </location>
</feature>
<accession>A0A6N4R9Q0</accession>
<dbReference type="EMBL" id="VAFM01000002">
    <property type="protein sequence ID" value="TKW60489.1"/>
    <property type="molecule type" value="Genomic_DNA"/>
</dbReference>
<keyword evidence="1" id="KW-0812">Transmembrane</keyword>
<evidence type="ECO:0000256" key="1">
    <source>
        <dbReference type="SAM" id="Phobius"/>
    </source>
</evidence>
<evidence type="ECO:0000313" key="3">
    <source>
        <dbReference type="Proteomes" id="UP000320948"/>
    </source>
</evidence>
<evidence type="ECO:0000313" key="2">
    <source>
        <dbReference type="EMBL" id="TKW60489.1"/>
    </source>
</evidence>
<keyword evidence="1" id="KW-0472">Membrane</keyword>
<sequence length="232" mass="25311">MKQMKNVTPSSDTTSAFLREVDEAMQQERLLAVWHRSKWFLLAAIIALVLAVAGREAWDAWSMHKARTHAAQWFAFTELKTDAEREKMLPQILNDTTGGTRALALYAKANMQHEAKAKADAYLELANDSSEPQWLRDVARLNAALALMGADSAAAKAQLEMLAQTNYEDLPSPAYGPALELLALLAQQAGDTTAARGYTLKLLQVPNLPADMRQRALQRAGVLGGAPVGVAQ</sequence>
<gene>
    <name evidence="2" type="ORF">DI628_06190</name>
</gene>
<reference evidence="2 3" key="1">
    <citation type="journal article" date="2017" name="Nat. Commun.">
        <title>In situ click chemistry generation of cyclooxygenase-2 inhibitors.</title>
        <authorList>
            <person name="Bhardwaj A."/>
            <person name="Kaur J."/>
            <person name="Wuest M."/>
            <person name="Wuest F."/>
        </authorList>
    </citation>
    <scope>NUCLEOTIDE SEQUENCE [LARGE SCALE GENOMIC DNA]</scope>
    <source>
        <strain evidence="2">S2_018_000_R2_106</strain>
    </source>
</reference>
<evidence type="ECO:0008006" key="4">
    <source>
        <dbReference type="Google" id="ProtNLM"/>
    </source>
</evidence>
<name>A0A6N4R9Q0_BLAVI</name>